<dbReference type="InterPro" id="IPR036047">
    <property type="entry name" value="F-box-like_dom_sf"/>
</dbReference>
<dbReference type="Pfam" id="PF12937">
    <property type="entry name" value="F-box-like"/>
    <property type="match status" value="1"/>
</dbReference>
<dbReference type="PANTHER" id="PTHR15739">
    <property type="entry name" value="ZINC FINGER PROTEIN"/>
    <property type="match status" value="1"/>
</dbReference>
<proteinExistence type="predicted"/>
<dbReference type="Gene3D" id="1.20.1280.50">
    <property type="match status" value="1"/>
</dbReference>
<evidence type="ECO:0000313" key="4">
    <source>
        <dbReference type="RefSeq" id="XP_019627620.1"/>
    </source>
</evidence>
<feature type="compositionally biased region" description="Polar residues" evidence="1">
    <location>
        <begin position="488"/>
        <end position="498"/>
    </location>
</feature>
<dbReference type="OrthoDB" id="61560at2759"/>
<dbReference type="InterPro" id="IPR001810">
    <property type="entry name" value="F-box_dom"/>
</dbReference>
<sequence length="560" mass="62736">MPNVKGSVVRCMQRKRISGRCGVCGGELCDKVGKVRPTNACVTRQAAREKELSACVCLGILGEDNLLHIFNFLCLRDLMNVSRTCKIFNELAHTKHLWTHVSLRSTIISRTSWQRAVQMFNIFGTRRLDITNINNYVDNLTYWKIVVLPALSHIKSLRQLHFLWGHLPANQLEEVTKCLPHLETLVVERVVCSLDKWPPWTINIRETPALLDFGKFCSMKNLQNLQLKAVGGIRLPSFSFSRGLSKLSELTSLRVLSLTTLQDVPAKKFDFLPSLVHLHTLRLGNCTHWDLEVYKNLGELTGLEYLYLENGGASPDISAALVNLTRLKVLELVIFILPVDLSIILPSMPHLHTVVLVPHMEDDMGEVNGNCLRIIQSLGSCSQLRKLSWGVPTHHRHQSHTDDNTESIPVPHGCVSWRTANQQSWQTALGDDGKDANCLANKGNSSKLKDQKNGSRPSSHTMKLRSSCTSNAGSTTRRVDKKVEPTDDQNVPNTSDSRPTCKEVASVSRPHHRVRADNVFWPASPDEGEVLVSVNQLNSVLKPRFPKAEVSVSRIYVAEQ</sequence>
<feature type="region of interest" description="Disordered" evidence="1">
    <location>
        <begin position="428"/>
        <end position="509"/>
    </location>
</feature>
<keyword evidence="3" id="KW-1185">Reference proteome</keyword>
<evidence type="ECO:0000313" key="3">
    <source>
        <dbReference type="Proteomes" id="UP000515135"/>
    </source>
</evidence>
<dbReference type="SUPFAM" id="SSF81383">
    <property type="entry name" value="F-box domain"/>
    <property type="match status" value="1"/>
</dbReference>
<feature type="compositionally biased region" description="Polar residues" evidence="1">
    <location>
        <begin position="454"/>
        <end position="476"/>
    </location>
</feature>
<dbReference type="CDD" id="cd09917">
    <property type="entry name" value="F-box_SF"/>
    <property type="match status" value="1"/>
</dbReference>
<dbReference type="KEGG" id="bbel:109472348"/>
<protein>
    <submittedName>
        <fullName evidence="4">Uncharacterized protein LOC109472348</fullName>
    </submittedName>
</protein>
<dbReference type="RefSeq" id="XP_019627620.1">
    <property type="nucleotide sequence ID" value="XM_019772061.1"/>
</dbReference>
<dbReference type="GeneID" id="109472348"/>
<dbReference type="Proteomes" id="UP000515135">
    <property type="component" value="Unplaced"/>
</dbReference>
<dbReference type="InterPro" id="IPR052283">
    <property type="entry name" value="GenomicStab_NeuMorph_Reg"/>
</dbReference>
<dbReference type="Gene3D" id="3.80.10.10">
    <property type="entry name" value="Ribonuclease Inhibitor"/>
    <property type="match status" value="1"/>
</dbReference>
<dbReference type="PANTHER" id="PTHR15739:SF5">
    <property type="entry name" value="LD23158P"/>
    <property type="match status" value="1"/>
</dbReference>
<organism evidence="3 4">
    <name type="scientific">Branchiostoma belcheri</name>
    <name type="common">Amphioxus</name>
    <dbReference type="NCBI Taxonomy" id="7741"/>
    <lineage>
        <taxon>Eukaryota</taxon>
        <taxon>Metazoa</taxon>
        <taxon>Chordata</taxon>
        <taxon>Cephalochordata</taxon>
        <taxon>Leptocardii</taxon>
        <taxon>Amphioxiformes</taxon>
        <taxon>Branchiostomatidae</taxon>
        <taxon>Branchiostoma</taxon>
    </lineage>
</organism>
<accession>A0A6P4YEJ7</accession>
<evidence type="ECO:0000259" key="2">
    <source>
        <dbReference type="Pfam" id="PF12937"/>
    </source>
</evidence>
<dbReference type="InterPro" id="IPR032675">
    <property type="entry name" value="LRR_dom_sf"/>
</dbReference>
<gene>
    <name evidence="4" type="primary">LOC109472348</name>
</gene>
<feature type="domain" description="F-box" evidence="2">
    <location>
        <begin position="66"/>
        <end position="104"/>
    </location>
</feature>
<reference evidence="4" key="1">
    <citation type="submission" date="2025-08" db="UniProtKB">
        <authorList>
            <consortium name="RefSeq"/>
        </authorList>
    </citation>
    <scope>IDENTIFICATION</scope>
    <source>
        <tissue evidence="4">Gonad</tissue>
    </source>
</reference>
<dbReference type="AlphaFoldDB" id="A0A6P4YEJ7"/>
<dbReference type="SUPFAM" id="SSF52058">
    <property type="entry name" value="L domain-like"/>
    <property type="match status" value="1"/>
</dbReference>
<name>A0A6P4YEJ7_BRABE</name>
<evidence type="ECO:0000256" key="1">
    <source>
        <dbReference type="SAM" id="MobiDB-lite"/>
    </source>
</evidence>